<dbReference type="STRING" id="1801726.A3H02_01595"/>
<name>A0A1G2F267_9BACT</name>
<evidence type="ECO:0000313" key="3">
    <source>
        <dbReference type="Proteomes" id="UP000176787"/>
    </source>
</evidence>
<evidence type="ECO:0000313" key="2">
    <source>
        <dbReference type="EMBL" id="OGZ31740.1"/>
    </source>
</evidence>
<dbReference type="InterPro" id="IPR050325">
    <property type="entry name" value="Prot/Nucl_acid_deglycase"/>
</dbReference>
<dbReference type="PANTHER" id="PTHR48094:SF12">
    <property type="entry name" value="PARKINSON DISEASE PROTEIN 7 HOMOLOG"/>
    <property type="match status" value="1"/>
</dbReference>
<reference evidence="2 3" key="1">
    <citation type="journal article" date="2016" name="Nat. Commun.">
        <title>Thousands of microbial genomes shed light on interconnected biogeochemical processes in an aquifer system.</title>
        <authorList>
            <person name="Anantharaman K."/>
            <person name="Brown C.T."/>
            <person name="Hug L.A."/>
            <person name="Sharon I."/>
            <person name="Castelle C.J."/>
            <person name="Probst A.J."/>
            <person name="Thomas B.C."/>
            <person name="Singh A."/>
            <person name="Wilkins M.J."/>
            <person name="Karaoz U."/>
            <person name="Brodie E.L."/>
            <person name="Williams K.H."/>
            <person name="Hubbard S.S."/>
            <person name="Banfield J.F."/>
        </authorList>
    </citation>
    <scope>NUCLEOTIDE SEQUENCE [LARGE SCALE GENOMIC DNA]</scope>
</reference>
<dbReference type="InterPro" id="IPR002818">
    <property type="entry name" value="DJ-1/PfpI"/>
</dbReference>
<dbReference type="GO" id="GO:0005737">
    <property type="term" value="C:cytoplasm"/>
    <property type="evidence" value="ECO:0007669"/>
    <property type="project" value="TreeGrafter"/>
</dbReference>
<dbReference type="Proteomes" id="UP000176787">
    <property type="component" value="Unassembled WGS sequence"/>
</dbReference>
<dbReference type="PANTHER" id="PTHR48094">
    <property type="entry name" value="PROTEIN/NUCLEIC ACID DEGLYCASE DJ-1-RELATED"/>
    <property type="match status" value="1"/>
</dbReference>
<dbReference type="AlphaFoldDB" id="A0A1G2F267"/>
<protein>
    <recommendedName>
        <fullName evidence="1">DJ-1/PfpI domain-containing protein</fullName>
    </recommendedName>
</protein>
<dbReference type="Gene3D" id="3.40.50.880">
    <property type="match status" value="1"/>
</dbReference>
<dbReference type="Pfam" id="PF01965">
    <property type="entry name" value="DJ-1_PfpI"/>
    <property type="match status" value="1"/>
</dbReference>
<evidence type="ECO:0000259" key="1">
    <source>
        <dbReference type="Pfam" id="PF01965"/>
    </source>
</evidence>
<accession>A0A1G2F267</accession>
<feature type="domain" description="DJ-1/PfpI" evidence="1">
    <location>
        <begin position="2"/>
        <end position="168"/>
    </location>
</feature>
<dbReference type="EMBL" id="MHMS01000022">
    <property type="protein sequence ID" value="OGZ31740.1"/>
    <property type="molecule type" value="Genomic_DNA"/>
</dbReference>
<sequence length="174" mass="18853">MKKVLFILAKEGFRDEEFFTPAEILKNAGNQFFVASDAPVGKTAEGANGGDIKIDFDYKNINPVDFDLIVFVGGPGALKHLNNEISYQIARKTIEAGKKLAAICIAPTILARAGVLKGKRATAWTSALNKKSIDILKENGAEYVDKPVVEDEIITANGPESAEEFGNVLKKILE</sequence>
<organism evidence="2 3">
    <name type="scientific">Candidatus Niyogibacteria bacterium RIFCSPLOWO2_12_FULL_41_13</name>
    <dbReference type="NCBI Taxonomy" id="1801726"/>
    <lineage>
        <taxon>Bacteria</taxon>
        <taxon>Candidatus Niyogiibacteriota</taxon>
    </lineage>
</organism>
<comment type="caution">
    <text evidence="2">The sequence shown here is derived from an EMBL/GenBank/DDBJ whole genome shotgun (WGS) entry which is preliminary data.</text>
</comment>
<dbReference type="InterPro" id="IPR029062">
    <property type="entry name" value="Class_I_gatase-like"/>
</dbReference>
<proteinExistence type="predicted"/>
<gene>
    <name evidence="2" type="ORF">A3H02_01595</name>
</gene>
<dbReference type="SUPFAM" id="SSF52317">
    <property type="entry name" value="Class I glutamine amidotransferase-like"/>
    <property type="match status" value="1"/>
</dbReference>